<accession>A0AAD9FIL8</accession>
<reference evidence="3" key="1">
    <citation type="submission" date="2023-02" db="EMBL/GenBank/DDBJ databases">
        <title>Identification and recombinant expression of a fungal hydrolase from Papiliotrema laurentii that hydrolyzes apple cutin and clears colloidal polyester polyurethane.</title>
        <authorList>
            <consortium name="DOE Joint Genome Institute"/>
            <person name="Roman V.A."/>
            <person name="Bojanowski C."/>
            <person name="Crable B.R."/>
            <person name="Wagner D.N."/>
            <person name="Hung C.S."/>
            <person name="Nadeau L.J."/>
            <person name="Schratz L."/>
            <person name="Haridas S."/>
            <person name="Pangilinan J."/>
            <person name="Lipzen A."/>
            <person name="Na H."/>
            <person name="Yan M."/>
            <person name="Ng V."/>
            <person name="Grigoriev I.V."/>
            <person name="Spatafora J.W."/>
            <person name="Barlow D."/>
            <person name="Biffinger J."/>
            <person name="Kelley-Loughnane N."/>
            <person name="Varaljay V.A."/>
            <person name="Crookes-Goodson W.J."/>
        </authorList>
    </citation>
    <scope>NUCLEOTIDE SEQUENCE</scope>
    <source>
        <strain evidence="3">5307AH</strain>
    </source>
</reference>
<comment type="caution">
    <text evidence="3">The sequence shown here is derived from an EMBL/GenBank/DDBJ whole genome shotgun (WGS) entry which is preliminary data.</text>
</comment>
<evidence type="ECO:0000256" key="1">
    <source>
        <dbReference type="SAM" id="MobiDB-lite"/>
    </source>
</evidence>
<gene>
    <name evidence="3" type="ORF">DB88DRAFT_128327</name>
</gene>
<dbReference type="Gene3D" id="1.20.5.170">
    <property type="match status" value="1"/>
</dbReference>
<dbReference type="GO" id="GO:0003700">
    <property type="term" value="F:DNA-binding transcription factor activity"/>
    <property type="evidence" value="ECO:0007669"/>
    <property type="project" value="InterPro"/>
</dbReference>
<proteinExistence type="predicted"/>
<dbReference type="SMART" id="SM00338">
    <property type="entry name" value="BRLZ"/>
    <property type="match status" value="1"/>
</dbReference>
<evidence type="ECO:0000313" key="3">
    <source>
        <dbReference type="EMBL" id="KAK1920740.1"/>
    </source>
</evidence>
<sequence length="209" mass="23841">MPFGKSAINPDFLQQPPAVLISRDDLGRGSQMDEDYPAEFPPSPIRSLSESESPLPMVRETFTSNIKSRLRSTSEGDHFNKDNKNKDHKRKMTWTLGMAFEGLNISQAQKERDLMELGRLEQGGPTTRRERRRLQNRLAQRAFRARSKVQNAEAAARLTDLEQLVEMQADQLRQMNEALEKLQRENAALEAQSSAKAYAERAHYNKDAP</sequence>
<dbReference type="EMBL" id="JAODAN010000013">
    <property type="protein sequence ID" value="KAK1920740.1"/>
    <property type="molecule type" value="Genomic_DNA"/>
</dbReference>
<feature type="region of interest" description="Disordered" evidence="1">
    <location>
        <begin position="187"/>
        <end position="209"/>
    </location>
</feature>
<feature type="compositionally biased region" description="Basic and acidic residues" evidence="1">
    <location>
        <begin position="198"/>
        <end position="209"/>
    </location>
</feature>
<dbReference type="PROSITE" id="PS00036">
    <property type="entry name" value="BZIP_BASIC"/>
    <property type="match status" value="1"/>
</dbReference>
<dbReference type="SUPFAM" id="SSF57959">
    <property type="entry name" value="Leucine zipper domain"/>
    <property type="match status" value="1"/>
</dbReference>
<dbReference type="InterPro" id="IPR004827">
    <property type="entry name" value="bZIP"/>
</dbReference>
<dbReference type="Proteomes" id="UP001182556">
    <property type="component" value="Unassembled WGS sequence"/>
</dbReference>
<protein>
    <recommendedName>
        <fullName evidence="2">BZIP domain-containing protein</fullName>
    </recommendedName>
</protein>
<evidence type="ECO:0000313" key="4">
    <source>
        <dbReference type="Proteomes" id="UP001182556"/>
    </source>
</evidence>
<dbReference type="InterPro" id="IPR046347">
    <property type="entry name" value="bZIP_sf"/>
</dbReference>
<keyword evidence="4" id="KW-1185">Reference proteome</keyword>
<feature type="domain" description="BZIP" evidence="2">
    <location>
        <begin position="131"/>
        <end position="146"/>
    </location>
</feature>
<organism evidence="3 4">
    <name type="scientific">Papiliotrema laurentii</name>
    <name type="common">Cryptococcus laurentii</name>
    <dbReference type="NCBI Taxonomy" id="5418"/>
    <lineage>
        <taxon>Eukaryota</taxon>
        <taxon>Fungi</taxon>
        <taxon>Dikarya</taxon>
        <taxon>Basidiomycota</taxon>
        <taxon>Agaricomycotina</taxon>
        <taxon>Tremellomycetes</taxon>
        <taxon>Tremellales</taxon>
        <taxon>Rhynchogastremaceae</taxon>
        <taxon>Papiliotrema</taxon>
    </lineage>
</organism>
<feature type="region of interest" description="Disordered" evidence="1">
    <location>
        <begin position="22"/>
        <end position="57"/>
    </location>
</feature>
<name>A0AAD9FIL8_PAPLA</name>
<evidence type="ECO:0000259" key="2">
    <source>
        <dbReference type="PROSITE" id="PS00036"/>
    </source>
</evidence>
<dbReference type="AlphaFoldDB" id="A0AAD9FIL8"/>
<dbReference type="CDD" id="cd14688">
    <property type="entry name" value="bZIP_YAP"/>
    <property type="match status" value="1"/>
</dbReference>